<comment type="caution">
    <text evidence="10">The sequence shown here is derived from an EMBL/GenBank/DDBJ whole genome shotgun (WGS) entry which is preliminary data.</text>
</comment>
<dbReference type="PANTHER" id="PTHR33794:SF1">
    <property type="entry name" value="BACILLOLYSIN"/>
    <property type="match status" value="1"/>
</dbReference>
<evidence type="ECO:0000313" key="11">
    <source>
        <dbReference type="Proteomes" id="UP000798808"/>
    </source>
</evidence>
<keyword evidence="2" id="KW-0645">Protease</keyword>
<dbReference type="Proteomes" id="UP000798808">
    <property type="component" value="Unassembled WGS sequence"/>
</dbReference>
<keyword evidence="7" id="KW-0482">Metalloprotease</keyword>
<evidence type="ECO:0000256" key="2">
    <source>
        <dbReference type="ARBA" id="ARBA00022670"/>
    </source>
</evidence>
<dbReference type="Pfam" id="PF02868">
    <property type="entry name" value="Peptidase_M4_C"/>
    <property type="match status" value="1"/>
</dbReference>
<dbReference type="InterPro" id="IPR036116">
    <property type="entry name" value="FN3_sf"/>
</dbReference>
<protein>
    <submittedName>
        <fullName evidence="10">T9SS type A sorting domain-containing protein</fullName>
    </submittedName>
</protein>
<feature type="domain" description="Fibronectin type-III" evidence="9">
    <location>
        <begin position="654"/>
        <end position="738"/>
    </location>
</feature>
<dbReference type="InterPro" id="IPR011096">
    <property type="entry name" value="FTP_domain"/>
</dbReference>
<dbReference type="EMBL" id="SMLW01000407">
    <property type="protein sequence ID" value="MTI24402.1"/>
    <property type="molecule type" value="Genomic_DNA"/>
</dbReference>
<dbReference type="PROSITE" id="PS50853">
    <property type="entry name" value="FN3"/>
    <property type="match status" value="1"/>
</dbReference>
<evidence type="ECO:0000256" key="3">
    <source>
        <dbReference type="ARBA" id="ARBA00022723"/>
    </source>
</evidence>
<dbReference type="Pfam" id="PF01447">
    <property type="entry name" value="Peptidase_M4"/>
    <property type="match status" value="1"/>
</dbReference>
<gene>
    <name evidence="10" type="ORF">E1163_05535</name>
</gene>
<evidence type="ECO:0000313" key="10">
    <source>
        <dbReference type="EMBL" id="MTI24402.1"/>
    </source>
</evidence>
<keyword evidence="6" id="KW-0862">Zinc</keyword>
<reference evidence="10 11" key="1">
    <citation type="submission" date="2019-02" db="EMBL/GenBank/DDBJ databases">
        <authorList>
            <person name="Goldberg S.R."/>
            <person name="Haltli B.A."/>
            <person name="Correa H."/>
            <person name="Russell K.G."/>
        </authorList>
    </citation>
    <scope>NUCLEOTIDE SEQUENCE [LARGE SCALE GENOMIC DNA]</scope>
    <source>
        <strain evidence="10 11">JCM 16186</strain>
    </source>
</reference>
<dbReference type="InterPro" id="IPR027268">
    <property type="entry name" value="Peptidase_M4/M1_CTD_sf"/>
</dbReference>
<dbReference type="PRINTS" id="PR00730">
    <property type="entry name" value="THERMOLYSIN"/>
</dbReference>
<dbReference type="InterPro" id="IPR003961">
    <property type="entry name" value="FN3_dom"/>
</dbReference>
<dbReference type="PROSITE" id="PS51257">
    <property type="entry name" value="PROKAR_LIPOPROTEIN"/>
    <property type="match status" value="1"/>
</dbReference>
<evidence type="ECO:0000256" key="6">
    <source>
        <dbReference type="ARBA" id="ARBA00022833"/>
    </source>
</evidence>
<feature type="signal peptide" evidence="8">
    <location>
        <begin position="1"/>
        <end position="24"/>
    </location>
</feature>
<dbReference type="InterPro" id="IPR050728">
    <property type="entry name" value="Zinc_Metalloprotease_M4"/>
</dbReference>
<dbReference type="Pfam" id="PF00041">
    <property type="entry name" value="fn3"/>
    <property type="match status" value="1"/>
</dbReference>
<dbReference type="PANTHER" id="PTHR33794">
    <property type="entry name" value="BACILLOLYSIN"/>
    <property type="match status" value="1"/>
</dbReference>
<feature type="chain" id="PRO_5045813697" evidence="8">
    <location>
        <begin position="25"/>
        <end position="985"/>
    </location>
</feature>
<dbReference type="Pfam" id="PF20009">
    <property type="entry name" value="GEVED"/>
    <property type="match status" value="1"/>
</dbReference>
<dbReference type="CDD" id="cd00063">
    <property type="entry name" value="FN3"/>
    <property type="match status" value="1"/>
</dbReference>
<evidence type="ECO:0000256" key="4">
    <source>
        <dbReference type="ARBA" id="ARBA00022729"/>
    </source>
</evidence>
<dbReference type="Gene3D" id="1.10.390.10">
    <property type="entry name" value="Neutral Protease Domain 2"/>
    <property type="match status" value="1"/>
</dbReference>
<evidence type="ECO:0000259" key="9">
    <source>
        <dbReference type="PROSITE" id="PS50853"/>
    </source>
</evidence>
<dbReference type="InterPro" id="IPR001570">
    <property type="entry name" value="Peptidase_M4_C_domain"/>
</dbReference>
<dbReference type="InterPro" id="IPR045474">
    <property type="entry name" value="GEVED"/>
</dbReference>
<dbReference type="InterPro" id="IPR023612">
    <property type="entry name" value="Peptidase_M4"/>
</dbReference>
<dbReference type="CDD" id="cd09597">
    <property type="entry name" value="M4_TLP"/>
    <property type="match status" value="1"/>
</dbReference>
<keyword evidence="3" id="KW-0479">Metal-binding</keyword>
<evidence type="ECO:0000256" key="7">
    <source>
        <dbReference type="ARBA" id="ARBA00023049"/>
    </source>
</evidence>
<dbReference type="NCBIfam" id="TIGR04183">
    <property type="entry name" value="Por_Secre_tail"/>
    <property type="match status" value="1"/>
</dbReference>
<keyword evidence="4 8" id="KW-0732">Signal</keyword>
<dbReference type="SUPFAM" id="SSF55486">
    <property type="entry name" value="Metalloproteases ('zincins'), catalytic domain"/>
    <property type="match status" value="1"/>
</dbReference>
<dbReference type="Gene3D" id="3.10.450.490">
    <property type="match status" value="1"/>
</dbReference>
<dbReference type="RefSeq" id="WP_155170345.1">
    <property type="nucleotide sequence ID" value="NZ_BAAAFL010000010.1"/>
</dbReference>
<comment type="similarity">
    <text evidence="1">Belongs to the peptidase M4 family.</text>
</comment>
<name>A0ABW9RKN2_9BACT</name>
<organism evidence="10 11">
    <name type="scientific">Fulvivirga kasyanovii</name>
    <dbReference type="NCBI Taxonomy" id="396812"/>
    <lineage>
        <taxon>Bacteria</taxon>
        <taxon>Pseudomonadati</taxon>
        <taxon>Bacteroidota</taxon>
        <taxon>Cytophagia</taxon>
        <taxon>Cytophagales</taxon>
        <taxon>Fulvivirgaceae</taxon>
        <taxon>Fulvivirga</taxon>
    </lineage>
</organism>
<keyword evidence="11" id="KW-1185">Reference proteome</keyword>
<sequence length="985" mass="105748">MFNNYRWRYMVSLFLMVSACSAYAQDQKPEKPIKKGIHKQIRFDASQARMSQVDQLFKAHLNTREQDELRVKKAMVDKLGFEHTRYQQFYKGVKVEFGSYIVHSKDGIISSMNGDFKEVKEVEISPSLSGDIALDRALKHVGATEYLWQESQNARVIDYEKPKGELVILNNRLAYKFDVYATKPLYRADVYIDAHNGEFIFENKKIHHANTPATGTSLYNGTVSFTADSYSGGYRLRQTADGGGIQTYDLNNGTNYSNASDVTSSSTNFTGNATGVQAHYGAEQTYKYFLQTHNRDSYNGNGAVIRSYVSYSTNYVNAFWDGSRMTYGDGDGTNYGPLVSLDICGHEVTHGVTEYTSNLVYSYESGAMNESLSDIFGESIERFASGTNDWIMGDDIGAGGSGGAIRSLSNPNAFSDPDTYKGSYWYSGSGDNGGVHTNSGVMNHWFYILSVGKSGTNDNGDAYSVTGIGIEKAQQIAYRMNATYFTSNSDYDDARQYGIQAAIDLYGEDSPEHIATHNAWYAVGLGDEYGGGTPPTCATGTVTLTLVLDNYPEETSWTLTNSSGTTVASGGTYGSEPDGSTITETFNLAAGDYTFTINDTYGDGICCSYGNGSYTLTDNGTGTVLASGGNFGSSDQETICVDGGGGSDTEAPTAPGSLAASSITNSSATLTWSASSDNVGVTGYDIYLGGSLVNSTTNTSYNLTGLAASTSYTASVRAKDAAGNVSDASTVSFTTDEDSTPVEYCSSQGNNVSYEWIDLVSVGSINNATGANGGYGDFTNLSTNLTRGNSYPVNFSAGFGSGSYTEYWRIWVDFNQDGDFDDSGEQVVAGSSSSSGTLSGTVAVPSSAALGSTRMRVSMRYNAAPSSCGSFTYGEVEDYTVNITSSFAGVATFGGNSNAEPLGNEVAKPYFVAYPNPAKEMVEITIAEDARGYDLKMMTLNGVVVKEIESTDANVRISMANLPQGVYILSMKTAREVVNTKIIKE</sequence>
<evidence type="ECO:0000256" key="8">
    <source>
        <dbReference type="SAM" id="SignalP"/>
    </source>
</evidence>
<dbReference type="Gene3D" id="3.10.170.10">
    <property type="match status" value="1"/>
</dbReference>
<dbReference type="Pfam" id="PF18962">
    <property type="entry name" value="Por_Secre_tail"/>
    <property type="match status" value="1"/>
</dbReference>
<dbReference type="InterPro" id="IPR013783">
    <property type="entry name" value="Ig-like_fold"/>
</dbReference>
<dbReference type="InterPro" id="IPR026444">
    <property type="entry name" value="Secre_tail"/>
</dbReference>
<keyword evidence="5" id="KW-0378">Hydrolase</keyword>
<evidence type="ECO:0000256" key="1">
    <source>
        <dbReference type="ARBA" id="ARBA00009388"/>
    </source>
</evidence>
<evidence type="ECO:0000256" key="5">
    <source>
        <dbReference type="ARBA" id="ARBA00022801"/>
    </source>
</evidence>
<accession>A0ABW9RKN2</accession>
<dbReference type="Gene3D" id="2.60.40.10">
    <property type="entry name" value="Immunoglobulins"/>
    <property type="match status" value="1"/>
</dbReference>
<dbReference type="SUPFAM" id="SSF49265">
    <property type="entry name" value="Fibronectin type III"/>
    <property type="match status" value="1"/>
</dbReference>
<dbReference type="InterPro" id="IPR013856">
    <property type="entry name" value="Peptidase_M4_domain"/>
</dbReference>
<dbReference type="Pfam" id="PF07504">
    <property type="entry name" value="FTP"/>
    <property type="match status" value="1"/>
</dbReference>
<dbReference type="SMART" id="SM00060">
    <property type="entry name" value="FN3"/>
    <property type="match status" value="1"/>
</dbReference>
<proteinExistence type="inferred from homology"/>